<dbReference type="RefSeq" id="XP_031052089.1">
    <property type="nucleotide sequence ID" value="XM_031218196.1"/>
</dbReference>
<name>X0JYR3_FUSO5</name>
<gene>
    <name evidence="1" type="ORF">FOIG_16721</name>
</gene>
<dbReference type="AlphaFoldDB" id="X0JYR3"/>
<organism evidence="1">
    <name type="scientific">Fusarium odoratissimum (strain NRRL 54006)</name>
    <dbReference type="NCBI Taxonomy" id="1089451"/>
    <lineage>
        <taxon>Eukaryota</taxon>
        <taxon>Fungi</taxon>
        <taxon>Dikarya</taxon>
        <taxon>Ascomycota</taxon>
        <taxon>Pezizomycotina</taxon>
        <taxon>Sordariomycetes</taxon>
        <taxon>Hypocreomycetidae</taxon>
        <taxon>Hypocreales</taxon>
        <taxon>Nectriaceae</taxon>
        <taxon>Fusarium</taxon>
        <taxon>Fusarium oxysporum species complex</taxon>
        <taxon>Fusarium oxysporum f. sp. cubense (strain race 4)</taxon>
    </lineage>
</organism>
<dbReference type="GeneID" id="42041896"/>
<reference evidence="1" key="2">
    <citation type="submission" date="2014-03" db="EMBL/GenBank/DDBJ databases">
        <title>The Genome Annotation of Fusarium oxysporum II5.</title>
        <authorList>
            <consortium name="The Broad Institute Genomics Platform"/>
            <person name="Ma L.-J."/>
            <person name="Corby-Kistler H."/>
            <person name="Broz K."/>
            <person name="Gale L.R."/>
            <person name="Jonkers W."/>
            <person name="O'Donnell K."/>
            <person name="Ploetz R."/>
            <person name="Steinberg C."/>
            <person name="Schwartz D.C."/>
            <person name="VanEtten H."/>
            <person name="Zhou S."/>
            <person name="Young S.K."/>
            <person name="Zeng Q."/>
            <person name="Gargeya S."/>
            <person name="Fitzgerald M."/>
            <person name="Abouelleil A."/>
            <person name="Alvarado L."/>
            <person name="Chapman S.B."/>
            <person name="Gainer-Dewar J."/>
            <person name="Goldberg J."/>
            <person name="Griggs A."/>
            <person name="Gujja S."/>
            <person name="Hansen M."/>
            <person name="Howarth C."/>
            <person name="Imamovic A."/>
            <person name="Ireland A."/>
            <person name="Larimer J."/>
            <person name="McCowan C."/>
            <person name="Murphy C."/>
            <person name="Pearson M."/>
            <person name="Poon T.W."/>
            <person name="Priest M."/>
            <person name="Roberts A."/>
            <person name="Saif S."/>
            <person name="Shea T."/>
            <person name="Sykes S."/>
            <person name="Wortman J."/>
            <person name="Nusbaum C."/>
            <person name="Birren B."/>
        </authorList>
    </citation>
    <scope>NUCLEOTIDE SEQUENCE</scope>
    <source>
        <strain evidence="1">54006</strain>
    </source>
</reference>
<accession>X0JYR3</accession>
<reference evidence="1" key="1">
    <citation type="submission" date="2011-11" db="EMBL/GenBank/DDBJ databases">
        <title>The Genome Sequence of Fusarium oxysporum II5.</title>
        <authorList>
            <consortium name="The Broad Institute Genome Sequencing Platform"/>
            <person name="Ma L.-J."/>
            <person name="Gale L.R."/>
            <person name="Schwartz D.C."/>
            <person name="Zhou S."/>
            <person name="Corby-Kistler H."/>
            <person name="Young S.K."/>
            <person name="Zeng Q."/>
            <person name="Gargeya S."/>
            <person name="Fitzgerald M."/>
            <person name="Haas B."/>
            <person name="Abouelleil A."/>
            <person name="Alvarado L."/>
            <person name="Arachchi H.M."/>
            <person name="Berlin A."/>
            <person name="Brown A."/>
            <person name="Chapman S.B."/>
            <person name="Chen Z."/>
            <person name="Dunbar C."/>
            <person name="Freedman E."/>
            <person name="Gearin G."/>
            <person name="Goldberg J."/>
            <person name="Griggs A."/>
            <person name="Gujja S."/>
            <person name="Heiman D."/>
            <person name="Howarth C."/>
            <person name="Larson L."/>
            <person name="Lui A."/>
            <person name="MacDonald P.J.P."/>
            <person name="Montmayeur A."/>
            <person name="Murphy C."/>
            <person name="Neiman D."/>
            <person name="Pearson M."/>
            <person name="Priest M."/>
            <person name="Roberts A."/>
            <person name="Saif S."/>
            <person name="Shea T."/>
            <person name="Shenoy N."/>
            <person name="Sisk P."/>
            <person name="Stolte C."/>
            <person name="Sykes S."/>
            <person name="Wortman J."/>
            <person name="Nusbaum C."/>
            <person name="Birren B."/>
        </authorList>
    </citation>
    <scope>NUCLEOTIDE SEQUENCE [LARGE SCALE GENOMIC DNA]</scope>
    <source>
        <strain evidence="1">54006</strain>
    </source>
</reference>
<dbReference type="VEuPathDB" id="FungiDB:FOIG_16721"/>
<dbReference type="HOGENOM" id="CLU_3406431_0_0_1"/>
<evidence type="ECO:0000313" key="1">
    <source>
        <dbReference type="EMBL" id="EXL89999.1"/>
    </source>
</evidence>
<dbReference type="Proteomes" id="UP000030685">
    <property type="component" value="Unassembled WGS sequence"/>
</dbReference>
<sequence length="30" mass="3664">MSRRARTIGELTRTRARRRQRSWTAIDSKF</sequence>
<protein>
    <submittedName>
        <fullName evidence="1">Uncharacterized protein</fullName>
    </submittedName>
</protein>
<proteinExistence type="predicted"/>
<dbReference type="EMBL" id="KK036175">
    <property type="protein sequence ID" value="EXL89999.1"/>
    <property type="molecule type" value="Genomic_DNA"/>
</dbReference>